<evidence type="ECO:0000256" key="8">
    <source>
        <dbReference type="ARBA" id="ARBA00038263"/>
    </source>
</evidence>
<dbReference type="InterPro" id="IPR052052">
    <property type="entry name" value="Polysaccharide_Lyase_9"/>
</dbReference>
<reference evidence="13" key="1">
    <citation type="submission" date="2023-05" db="EMBL/GenBank/DDBJ databases">
        <title>Comparative genomics of Bacillaceae isolates and their secondary metabolite potential.</title>
        <authorList>
            <person name="Song L."/>
            <person name="Nielsen L.J."/>
            <person name="Mohite O."/>
            <person name="Xu X."/>
            <person name="Weber T."/>
            <person name="Kovacs A.T."/>
        </authorList>
    </citation>
    <scope>NUCLEOTIDE SEQUENCE</scope>
    <source>
        <strain evidence="13">XLM17</strain>
    </source>
</reference>
<dbReference type="PANTHER" id="PTHR40088">
    <property type="entry name" value="PECTATE LYASE (EUROFUNG)"/>
    <property type="match status" value="1"/>
</dbReference>
<dbReference type="InterPro" id="IPR039448">
    <property type="entry name" value="Beta_helix"/>
</dbReference>
<evidence type="ECO:0000256" key="9">
    <source>
        <dbReference type="SAM" id="SignalP"/>
    </source>
</evidence>
<dbReference type="GO" id="GO:0016837">
    <property type="term" value="F:carbon-oxygen lyase activity, acting on polysaccharides"/>
    <property type="evidence" value="ECO:0007669"/>
    <property type="project" value="TreeGrafter"/>
</dbReference>
<dbReference type="Gene3D" id="2.60.40.1080">
    <property type="match status" value="1"/>
</dbReference>
<keyword evidence="7" id="KW-0456">Lyase</keyword>
<feature type="domain" description="Pectate disaccharide-lyase-like N-terminal" evidence="11">
    <location>
        <begin position="44"/>
        <end position="281"/>
    </location>
</feature>
<evidence type="ECO:0000256" key="3">
    <source>
        <dbReference type="ARBA" id="ARBA00022525"/>
    </source>
</evidence>
<feature type="domain" description="Right handed beta helix" evidence="10">
    <location>
        <begin position="470"/>
        <end position="659"/>
    </location>
</feature>
<evidence type="ECO:0000313" key="14">
    <source>
        <dbReference type="Proteomes" id="UP001178288"/>
    </source>
</evidence>
<dbReference type="InterPro" id="IPR012334">
    <property type="entry name" value="Pectin_lyas_fold"/>
</dbReference>
<organism evidence="13 14">
    <name type="scientific">Neobacillus novalis</name>
    <dbReference type="NCBI Taxonomy" id="220687"/>
    <lineage>
        <taxon>Bacteria</taxon>
        <taxon>Bacillati</taxon>
        <taxon>Bacillota</taxon>
        <taxon>Bacilli</taxon>
        <taxon>Bacillales</taxon>
        <taxon>Bacillaceae</taxon>
        <taxon>Neobacillus</taxon>
    </lineage>
</organism>
<comment type="subcellular location">
    <subcellularLocation>
        <location evidence="2">Secreted</location>
    </subcellularLocation>
</comment>
<evidence type="ECO:0000259" key="10">
    <source>
        <dbReference type="Pfam" id="PF13229"/>
    </source>
</evidence>
<sequence length="869" mass="93508">MKALTRFWVMVLSLVMVVNTVPGMAFADEGTQQSRDSSQLKWETISFGQSTDLNFSANVLPGKIGTNYAKPEVPGSIDGAITLESRGGKLAPGHDGLTFYYTKLNAKTDNFVLEADLTIEQFGPETGAAPNGQESAGIMVRDAIAAPRQDPMILGYEEVPAASNIFGVGMMRHGISPIYRTGVVYPWGNLGSQLKATGFTTDPAYTLPIGTPVRVKLERTDTEFIMSTTFTHSSEKKTFEQRVKGADLVQVLDPDHMYVGFYAARNAKMTVTNASLTLSDAHTVATPPTPPAKENAAMNIVSAPETGSTDYNLKTLANYDGTISVAKDGKEIVSNASVVKNEVYSFAAKLDNDTTDFTVVYTPAGAPSTAAITKNIQVTKKIFNKGAGLFVSPKGTSAAKGTIADPMDLETAIKYVLPGGTIFMREGTYSPSAMLNIKKEYSGEKDKLKTLAAYNGEKVTIDGQAKLTNVIQLNGDYWHVAGFHVTGATANGMRVSGDHNVVEQMLFNYNGDTGLQITGSGTNPDLWPKYNLILNCESHDNRDPRDEDADGFAAKLGVGEGNVFKGNIAHHNIDDGWDLYNRTNEGANKPITLDGNIAYSNGKLSDGYNKDGNMGNGFKLGGEGLPVAHIVRNNLSFDNNMDGFTDNFNPGKMIVENNTSFDNKRFNYVFRINPYFTAEEQGIFKNNLSFRTKSGAVPDFISGAVDETNFFYDGTKSVNSKGTMVTEKDFASLQVPAAFARSKNGTIQFGDFLRLAPKSGLNKAGTGKSYVGALAANPVSIKVEGPESIREGESAELVVKGVYADGSVKTLTADIMYSSKDAAILAVNEDGSIQAGKKGKTMITVSYHGLKAEHPVHVKNMPPGQKKKQ</sequence>
<dbReference type="SUPFAM" id="SSF51126">
    <property type="entry name" value="Pectin lyase-like"/>
    <property type="match status" value="1"/>
</dbReference>
<protein>
    <submittedName>
        <fullName evidence="13">Right-handed parallel beta-helix repeat-containing protein</fullName>
    </submittedName>
</protein>
<comment type="similarity">
    <text evidence="8">Belongs to the polysaccharide lyase 9 family.</text>
</comment>
<keyword evidence="6" id="KW-0106">Calcium</keyword>
<feature type="signal peptide" evidence="9">
    <location>
        <begin position="1"/>
        <end position="27"/>
    </location>
</feature>
<keyword evidence="5 9" id="KW-0732">Signal</keyword>
<comment type="cofactor">
    <cofactor evidence="1">
        <name>Ca(2+)</name>
        <dbReference type="ChEBI" id="CHEBI:29108"/>
    </cofactor>
</comment>
<evidence type="ECO:0000256" key="5">
    <source>
        <dbReference type="ARBA" id="ARBA00022729"/>
    </source>
</evidence>
<evidence type="ECO:0000259" key="11">
    <source>
        <dbReference type="Pfam" id="PF25849"/>
    </source>
</evidence>
<evidence type="ECO:0000256" key="6">
    <source>
        <dbReference type="ARBA" id="ARBA00022837"/>
    </source>
</evidence>
<dbReference type="Pfam" id="PF25850">
    <property type="entry name" value="PelX_Ig"/>
    <property type="match status" value="1"/>
</dbReference>
<name>A0AA95SG10_9BACI</name>
<dbReference type="InterPro" id="IPR011050">
    <property type="entry name" value="Pectin_lyase_fold/virulence"/>
</dbReference>
<proteinExistence type="inferred from homology"/>
<keyword evidence="14" id="KW-1185">Reference proteome</keyword>
<dbReference type="AlphaFoldDB" id="A0AA95SG10"/>
<accession>A0AA95SG10</accession>
<feature type="chain" id="PRO_5041640869" evidence="9">
    <location>
        <begin position="28"/>
        <end position="869"/>
    </location>
</feature>
<dbReference type="PANTHER" id="PTHR40088:SF1">
    <property type="entry name" value="PECTATE LYASE PEL9"/>
    <property type="match status" value="1"/>
</dbReference>
<dbReference type="KEGG" id="nnv:QNH39_24045"/>
<dbReference type="RefSeq" id="WP_066092431.1">
    <property type="nucleotide sequence ID" value="NZ_CP126114.1"/>
</dbReference>
<dbReference type="Proteomes" id="UP001178288">
    <property type="component" value="Chromosome"/>
</dbReference>
<feature type="domain" description="Pectate disaccharide-lyase-like central Ig-like" evidence="12">
    <location>
        <begin position="299"/>
        <end position="381"/>
    </location>
</feature>
<dbReference type="Gene3D" id="2.160.20.10">
    <property type="entry name" value="Single-stranded right-handed beta-helix, Pectin lyase-like"/>
    <property type="match status" value="1"/>
</dbReference>
<evidence type="ECO:0000256" key="4">
    <source>
        <dbReference type="ARBA" id="ARBA00022723"/>
    </source>
</evidence>
<evidence type="ECO:0000256" key="1">
    <source>
        <dbReference type="ARBA" id="ARBA00001913"/>
    </source>
</evidence>
<keyword evidence="3" id="KW-0964">Secreted</keyword>
<dbReference type="EMBL" id="CP126114">
    <property type="protein sequence ID" value="WHY85646.1"/>
    <property type="molecule type" value="Genomic_DNA"/>
</dbReference>
<dbReference type="SUPFAM" id="SSF49373">
    <property type="entry name" value="Invasin/intimin cell-adhesion fragments"/>
    <property type="match status" value="1"/>
</dbReference>
<evidence type="ECO:0000313" key="13">
    <source>
        <dbReference type="EMBL" id="WHY85646.1"/>
    </source>
</evidence>
<evidence type="ECO:0000259" key="12">
    <source>
        <dbReference type="Pfam" id="PF25850"/>
    </source>
</evidence>
<dbReference type="GO" id="GO:0005576">
    <property type="term" value="C:extracellular region"/>
    <property type="evidence" value="ECO:0007669"/>
    <property type="project" value="UniProtKB-SubCell"/>
</dbReference>
<evidence type="ECO:0000256" key="2">
    <source>
        <dbReference type="ARBA" id="ARBA00004613"/>
    </source>
</evidence>
<keyword evidence="4" id="KW-0479">Metal-binding</keyword>
<dbReference type="InterPro" id="IPR058953">
    <property type="entry name" value="PelX-like_N"/>
</dbReference>
<dbReference type="InterPro" id="IPR008964">
    <property type="entry name" value="Invasin/intimin_cell_adhesion"/>
</dbReference>
<evidence type="ECO:0000256" key="7">
    <source>
        <dbReference type="ARBA" id="ARBA00023239"/>
    </source>
</evidence>
<dbReference type="Pfam" id="PF25849">
    <property type="entry name" value="PelX_N"/>
    <property type="match status" value="1"/>
</dbReference>
<gene>
    <name evidence="13" type="ORF">QNH39_24045</name>
</gene>
<dbReference type="InterPro" id="IPR058863">
    <property type="entry name" value="PelX-like_Ig"/>
</dbReference>
<dbReference type="GO" id="GO:0046872">
    <property type="term" value="F:metal ion binding"/>
    <property type="evidence" value="ECO:0007669"/>
    <property type="project" value="UniProtKB-KW"/>
</dbReference>
<dbReference type="Pfam" id="PF13229">
    <property type="entry name" value="Beta_helix"/>
    <property type="match status" value="1"/>
</dbReference>